<dbReference type="EMBL" id="AIMB01000001">
    <property type="protein sequence ID" value="EJF91789.1"/>
    <property type="molecule type" value="Genomic_DNA"/>
</dbReference>
<name>J0R7S6_9HYPH</name>
<protein>
    <recommendedName>
        <fullName evidence="3">DUF883 domain-containing protein</fullName>
    </recommendedName>
</protein>
<proteinExistence type="predicted"/>
<evidence type="ECO:0000313" key="1">
    <source>
        <dbReference type="EMBL" id="EJF91789.1"/>
    </source>
</evidence>
<accession>J0R7S6</accession>
<dbReference type="RefSeq" id="WP_008037514.1">
    <property type="nucleotide sequence ID" value="NZ_JH725147.1"/>
</dbReference>
<dbReference type="AlphaFoldDB" id="J0R7S6"/>
<evidence type="ECO:0000313" key="2">
    <source>
        <dbReference type="Proteomes" id="UP000008952"/>
    </source>
</evidence>
<evidence type="ECO:0008006" key="3">
    <source>
        <dbReference type="Google" id="ProtNLM"/>
    </source>
</evidence>
<gene>
    <name evidence="1" type="ORF">ME5_00168</name>
</gene>
<dbReference type="HOGENOM" id="CLU_2367133_0_0_5"/>
<comment type="caution">
    <text evidence="1">The sequence shown here is derived from an EMBL/GenBank/DDBJ whole genome shotgun (WGS) entry which is preliminary data.</text>
</comment>
<dbReference type="Proteomes" id="UP000008952">
    <property type="component" value="Unassembled WGS sequence"/>
</dbReference>
<sequence length="95" mass="10494">MGIFQDNGSTTEKSKKRIDELKRELSTLTGESQWTDPNYHAGEAVGVMKEKGRQAIDHVSHHAHELKEKAKDNPKTLLAIIAGVGLAACLIMRKN</sequence>
<dbReference type="PATRIC" id="fig|1094558.3.peg.184"/>
<reference evidence="1 2" key="1">
    <citation type="submission" date="2012-03" db="EMBL/GenBank/DDBJ databases">
        <title>The Genome Sequence of Bartonella tamiae Th239.</title>
        <authorList>
            <consortium name="The Broad Institute Genome Sequencing Platform"/>
            <consortium name="The Broad Institute Genome Sequencing Center for Infectious Disease"/>
            <person name="Feldgarden M."/>
            <person name="Kirby J."/>
            <person name="Kosoy M."/>
            <person name="Birtles R."/>
            <person name="Probert W.S."/>
            <person name="Chiaraviglio L."/>
            <person name="Young S.K."/>
            <person name="Zeng Q."/>
            <person name="Gargeya S."/>
            <person name="Fitzgerald M."/>
            <person name="Haas B."/>
            <person name="Abouelleil A."/>
            <person name="Alvarado L."/>
            <person name="Arachchi H.M."/>
            <person name="Berlin A."/>
            <person name="Chapman S.B."/>
            <person name="Gearin G."/>
            <person name="Goldberg J."/>
            <person name="Griggs A."/>
            <person name="Gujja S."/>
            <person name="Hansen M."/>
            <person name="Heiman D."/>
            <person name="Howarth C."/>
            <person name="Larimer J."/>
            <person name="Lui A."/>
            <person name="MacDonald P.J.P."/>
            <person name="McCowen C."/>
            <person name="Montmayeur A."/>
            <person name="Murphy C."/>
            <person name="Neiman D."/>
            <person name="Pearson M."/>
            <person name="Priest M."/>
            <person name="Roberts A."/>
            <person name="Saif S."/>
            <person name="Shea T."/>
            <person name="Sisk P."/>
            <person name="Stolte C."/>
            <person name="Sykes S."/>
            <person name="Wortman J."/>
            <person name="Nusbaum C."/>
            <person name="Birren B."/>
        </authorList>
    </citation>
    <scope>NUCLEOTIDE SEQUENCE [LARGE SCALE GENOMIC DNA]</scope>
    <source>
        <strain evidence="1 2">Th239</strain>
    </source>
</reference>
<keyword evidence="2" id="KW-1185">Reference proteome</keyword>
<dbReference type="eggNOG" id="ENOG50301M4">
    <property type="taxonomic scope" value="Bacteria"/>
</dbReference>
<organism evidence="1 2">
    <name type="scientific">Bartonella tamiae Th239</name>
    <dbReference type="NCBI Taxonomy" id="1094558"/>
    <lineage>
        <taxon>Bacteria</taxon>
        <taxon>Pseudomonadati</taxon>
        <taxon>Pseudomonadota</taxon>
        <taxon>Alphaproteobacteria</taxon>
        <taxon>Hyphomicrobiales</taxon>
        <taxon>Bartonellaceae</taxon>
        <taxon>Bartonella</taxon>
    </lineage>
</organism>